<accession>A0A4R8WCB6</accession>
<dbReference type="GO" id="GO:0015418">
    <property type="term" value="F:ABC-type quaternary ammonium compound transporting activity"/>
    <property type="evidence" value="ECO:0007669"/>
    <property type="project" value="UniProtKB-EC"/>
</dbReference>
<feature type="domain" description="ABC transporter" evidence="6">
    <location>
        <begin position="25"/>
        <end position="255"/>
    </location>
</feature>
<dbReference type="SUPFAM" id="SSF52540">
    <property type="entry name" value="P-loop containing nucleoside triphosphate hydrolases"/>
    <property type="match status" value="1"/>
</dbReference>
<dbReference type="Pfam" id="PF08402">
    <property type="entry name" value="TOBE_2"/>
    <property type="match status" value="1"/>
</dbReference>
<dbReference type="EC" id="7.6.2.9" evidence="4"/>
<evidence type="ECO:0000259" key="6">
    <source>
        <dbReference type="PROSITE" id="PS50893"/>
    </source>
</evidence>
<dbReference type="GO" id="GO:0016887">
    <property type="term" value="F:ATP hydrolysis activity"/>
    <property type="evidence" value="ECO:0007669"/>
    <property type="project" value="InterPro"/>
</dbReference>
<dbReference type="PANTHER" id="PTHR42781">
    <property type="entry name" value="SPERMIDINE/PUTRESCINE IMPORT ATP-BINDING PROTEIN POTA"/>
    <property type="match status" value="1"/>
</dbReference>
<dbReference type="InterPro" id="IPR003593">
    <property type="entry name" value="AAA+_ATPase"/>
</dbReference>
<dbReference type="PROSITE" id="PS50893">
    <property type="entry name" value="ABC_TRANSPORTER_2"/>
    <property type="match status" value="1"/>
</dbReference>
<dbReference type="Gene3D" id="3.40.50.300">
    <property type="entry name" value="P-loop containing nucleotide triphosphate hydrolases"/>
    <property type="match status" value="1"/>
</dbReference>
<dbReference type="GO" id="GO:0043190">
    <property type="term" value="C:ATP-binding cassette (ABC) transporter complex"/>
    <property type="evidence" value="ECO:0007669"/>
    <property type="project" value="InterPro"/>
</dbReference>
<evidence type="ECO:0000256" key="2">
    <source>
        <dbReference type="ARBA" id="ARBA00022741"/>
    </source>
</evidence>
<sequence length="387" mass="40915">MSHTETPSAQPTARPTAQPGTGSVVVFAGVAKRYGTHLALTAFDLTLQAGELVALLGPSGSGKTTALRVLAGLESTDDGRILINGDDVSGLPTSRRDMGMVFQSYSLFPHLSAGENVEFGLRMRRVPAAERRERAAAALALVGLDAHYGRFAHELSGGQQQRVALARALVTRPRVLLLDEPLSALDAKVRVQLRDEIRRIQTELGITTLFVTHDQDEALAVADRVAVMRDGRIEQVGTPEELYTRPATPFIADFVGLSNRLPGVVRHGFARVHGVVLPLLDPSHADGPVRVYVRQEDLTLVPAGQPGDASSNTSPAGTSLAGTSPAGTSLAGTVLLSSFLGSLRRTSVQLDQGGTVVVQHDVRDRHEPGAAVVVRFAGAPVPVEAAI</sequence>
<evidence type="ECO:0000256" key="4">
    <source>
        <dbReference type="ARBA" id="ARBA00066388"/>
    </source>
</evidence>
<dbReference type="GO" id="GO:0005524">
    <property type="term" value="F:ATP binding"/>
    <property type="evidence" value="ECO:0007669"/>
    <property type="project" value="UniProtKB-KW"/>
</dbReference>
<feature type="region of interest" description="Disordered" evidence="5">
    <location>
        <begin position="1"/>
        <end position="20"/>
    </location>
</feature>
<reference evidence="7 8" key="1">
    <citation type="submission" date="2019-03" db="EMBL/GenBank/DDBJ databases">
        <title>Genomics of glacier-inhabiting Cryobacterium strains.</title>
        <authorList>
            <person name="Liu Q."/>
            <person name="Xin Y.-H."/>
        </authorList>
    </citation>
    <scope>NUCLEOTIDE SEQUENCE [LARGE SCALE GENOMIC DNA]</scope>
    <source>
        <strain evidence="7 8">RHLS22-1</strain>
    </source>
</reference>
<keyword evidence="3 7" id="KW-0067">ATP-binding</keyword>
<dbReference type="PANTHER" id="PTHR42781:SF4">
    <property type="entry name" value="SPERMIDINE_PUTRESCINE IMPORT ATP-BINDING PROTEIN POTA"/>
    <property type="match status" value="1"/>
</dbReference>
<dbReference type="InterPro" id="IPR017871">
    <property type="entry name" value="ABC_transporter-like_CS"/>
</dbReference>
<dbReference type="PROSITE" id="PS00211">
    <property type="entry name" value="ABC_TRANSPORTER_1"/>
    <property type="match status" value="1"/>
</dbReference>
<evidence type="ECO:0000313" key="7">
    <source>
        <dbReference type="EMBL" id="TFC05951.1"/>
    </source>
</evidence>
<dbReference type="InterPro" id="IPR003439">
    <property type="entry name" value="ABC_transporter-like_ATP-bd"/>
</dbReference>
<dbReference type="InterPro" id="IPR050093">
    <property type="entry name" value="ABC_SmlMolc_Importer"/>
</dbReference>
<feature type="region of interest" description="Disordered" evidence="5">
    <location>
        <begin position="302"/>
        <end position="324"/>
    </location>
</feature>
<name>A0A4R8WCB6_9MICO</name>
<dbReference type="FunFam" id="3.40.50.300:FF:000425">
    <property type="entry name" value="Probable ABC transporter, ATP-binding subunit"/>
    <property type="match status" value="1"/>
</dbReference>
<dbReference type="SUPFAM" id="SSF50331">
    <property type="entry name" value="MOP-like"/>
    <property type="match status" value="1"/>
</dbReference>
<evidence type="ECO:0000256" key="3">
    <source>
        <dbReference type="ARBA" id="ARBA00022840"/>
    </source>
</evidence>
<feature type="compositionally biased region" description="Polar residues" evidence="5">
    <location>
        <begin position="308"/>
        <end position="324"/>
    </location>
</feature>
<evidence type="ECO:0000256" key="1">
    <source>
        <dbReference type="ARBA" id="ARBA00022448"/>
    </source>
</evidence>
<organism evidence="7 8">
    <name type="scientific">Cryobacterium adonitolivorans</name>
    <dbReference type="NCBI Taxonomy" id="1259189"/>
    <lineage>
        <taxon>Bacteria</taxon>
        <taxon>Bacillati</taxon>
        <taxon>Actinomycetota</taxon>
        <taxon>Actinomycetes</taxon>
        <taxon>Micrococcales</taxon>
        <taxon>Microbacteriaceae</taxon>
        <taxon>Cryobacterium</taxon>
    </lineage>
</organism>
<proteinExistence type="predicted"/>
<dbReference type="AlphaFoldDB" id="A0A4R8WCB6"/>
<dbReference type="RefSeq" id="WP_134452287.1">
    <property type="nucleotide sequence ID" value="NZ_SOFL01000005.1"/>
</dbReference>
<keyword evidence="2" id="KW-0547">Nucleotide-binding</keyword>
<comment type="caution">
    <text evidence="7">The sequence shown here is derived from an EMBL/GenBank/DDBJ whole genome shotgun (WGS) entry which is preliminary data.</text>
</comment>
<dbReference type="InterPro" id="IPR027417">
    <property type="entry name" value="P-loop_NTPase"/>
</dbReference>
<dbReference type="EMBL" id="SOFL01000005">
    <property type="protein sequence ID" value="TFC05951.1"/>
    <property type="molecule type" value="Genomic_DNA"/>
</dbReference>
<protein>
    <recommendedName>
        <fullName evidence="4">ABC-type quaternary amine transporter</fullName>
        <ecNumber evidence="4">7.6.2.9</ecNumber>
    </recommendedName>
</protein>
<keyword evidence="1" id="KW-0813">Transport</keyword>
<dbReference type="InterPro" id="IPR013611">
    <property type="entry name" value="Transp-assoc_OB_typ2"/>
</dbReference>
<evidence type="ECO:0000313" key="8">
    <source>
        <dbReference type="Proteomes" id="UP000297907"/>
    </source>
</evidence>
<dbReference type="SMART" id="SM00382">
    <property type="entry name" value="AAA"/>
    <property type="match status" value="1"/>
</dbReference>
<dbReference type="InterPro" id="IPR008995">
    <property type="entry name" value="Mo/tungstate-bd_C_term_dom"/>
</dbReference>
<gene>
    <name evidence="7" type="ORF">E3O42_02090</name>
</gene>
<dbReference type="Pfam" id="PF00005">
    <property type="entry name" value="ABC_tran"/>
    <property type="match status" value="1"/>
</dbReference>
<keyword evidence="8" id="KW-1185">Reference proteome</keyword>
<dbReference type="Proteomes" id="UP000297907">
    <property type="component" value="Unassembled WGS sequence"/>
</dbReference>
<evidence type="ECO:0000256" key="5">
    <source>
        <dbReference type="SAM" id="MobiDB-lite"/>
    </source>
</evidence>
<dbReference type="OrthoDB" id="9802264at2"/>